<reference evidence="1 2" key="1">
    <citation type="submission" date="2022-06" db="EMBL/GenBank/DDBJ databases">
        <authorList>
            <person name="Liu G."/>
        </authorList>
    </citation>
    <scope>NUCLEOTIDE SEQUENCE [LARGE SCALE GENOMIC DNA]</scope>
    <source>
        <strain evidence="1 2">E4</strain>
    </source>
</reference>
<organism evidence="1 2">
    <name type="scientific">Qipengyuania citrea</name>
    <dbReference type="NCBI Taxonomy" id="225971"/>
    <lineage>
        <taxon>Bacteria</taxon>
        <taxon>Pseudomonadati</taxon>
        <taxon>Pseudomonadota</taxon>
        <taxon>Alphaproteobacteria</taxon>
        <taxon>Sphingomonadales</taxon>
        <taxon>Erythrobacteraceae</taxon>
        <taxon>Qipengyuania</taxon>
    </lineage>
</organism>
<gene>
    <name evidence="1" type="ORF">NCF85_03385</name>
</gene>
<sequence length="88" mass="9974">MIDKKLQTVKVVLHWAWDPIGVRGIEGALDEYDRYAPAVLALLDRETGDEEVGAYLTYVETERMGLPSHKQKNEDVAALLRKLHALDQ</sequence>
<keyword evidence="2" id="KW-1185">Reference proteome</keyword>
<evidence type="ECO:0000313" key="2">
    <source>
        <dbReference type="Proteomes" id="UP001056619"/>
    </source>
</evidence>
<dbReference type="Proteomes" id="UP001056619">
    <property type="component" value="Chromosome"/>
</dbReference>
<protein>
    <submittedName>
        <fullName evidence="1">Uncharacterized protein</fullName>
    </submittedName>
</protein>
<name>A0ABY4UB54_9SPHN</name>
<dbReference type="RefSeq" id="WP_222827712.1">
    <property type="nucleotide sequence ID" value="NZ_CP098494.1"/>
</dbReference>
<proteinExistence type="predicted"/>
<evidence type="ECO:0000313" key="1">
    <source>
        <dbReference type="EMBL" id="USA62036.1"/>
    </source>
</evidence>
<accession>A0ABY4UB54</accession>
<dbReference type="EMBL" id="CP098494">
    <property type="protein sequence ID" value="USA62036.1"/>
    <property type="molecule type" value="Genomic_DNA"/>
</dbReference>